<dbReference type="EMBL" id="ADVG01000001">
    <property type="protein sequence ID" value="EFH89313.1"/>
    <property type="molecule type" value="Genomic_DNA"/>
</dbReference>
<sequence>MERFITAAIVGTEQSGDTALTTGTRIDELSSQLSEGGKERQLLLTAAAWGAYQNAGHLAESAPELPSPAQPEPQNWHPLQRPQILETLLAHKETTLLQEALGYMQERRCRVPYDLLPAFLETVTKGKELREQVLPLLGERGRWLSQYNPKWNWVNELSTEASAIAPEQLEATWQEGTLKQRVEALRQQRLLDPASARQWLQQGWKKERADTRAPLLEALALKLSPEDEDFLEKALDDRSEQVRMVAVRLLAMLPGSAFMQRMHAHADALLRYQNGKISIRRPDALDKSWVRDGLINKVENASGINDACQRALEHLPFAYWEERFSLSPDQLLMAIENKTWQHVLFTVLCRQAARERHITGISSLLTFWREAEPDKRREERSVEAARLISCLPQPQAEDIAREMFQRNFASYTLGLHILPCPWSHDIGMFYLDWAREAAHNFPTEAGGGSERLRPSLARAALALPPSCFQLALQDWDLPELPEKYEYSTYYEHQQTKNSINQFLEILHLRKTIVEEIG</sequence>
<protein>
    <submittedName>
        <fullName evidence="1">Uncharacterized protein</fullName>
    </submittedName>
</protein>
<comment type="caution">
    <text evidence="1">The sequence shown here is derived from an EMBL/GenBank/DDBJ whole genome shotgun (WGS) entry which is preliminary data.</text>
</comment>
<name>D6TIQ6_KTERA</name>
<dbReference type="eggNOG" id="COG5094">
    <property type="taxonomic scope" value="Bacteria"/>
</dbReference>
<proteinExistence type="predicted"/>
<gene>
    <name evidence="1" type="ORF">Krac_10862</name>
</gene>
<keyword evidence="2" id="KW-1185">Reference proteome</keyword>
<dbReference type="STRING" id="485913.Krac_10862"/>
<dbReference type="InParanoid" id="D6TIQ6"/>
<accession>D6TIQ6</accession>
<evidence type="ECO:0000313" key="1">
    <source>
        <dbReference type="EMBL" id="EFH89313.1"/>
    </source>
</evidence>
<dbReference type="Pfam" id="PF18944">
    <property type="entry name" value="DUF5691"/>
    <property type="match status" value="1"/>
</dbReference>
<dbReference type="InterPro" id="IPR043746">
    <property type="entry name" value="DUF5691"/>
</dbReference>
<dbReference type="Proteomes" id="UP000004508">
    <property type="component" value="Unassembled WGS sequence"/>
</dbReference>
<organism evidence="1 2">
    <name type="scientific">Ktedonobacter racemifer DSM 44963</name>
    <dbReference type="NCBI Taxonomy" id="485913"/>
    <lineage>
        <taxon>Bacteria</taxon>
        <taxon>Bacillati</taxon>
        <taxon>Chloroflexota</taxon>
        <taxon>Ktedonobacteria</taxon>
        <taxon>Ktedonobacterales</taxon>
        <taxon>Ktedonobacteraceae</taxon>
        <taxon>Ktedonobacter</taxon>
    </lineage>
</organism>
<dbReference type="InterPro" id="IPR016024">
    <property type="entry name" value="ARM-type_fold"/>
</dbReference>
<evidence type="ECO:0000313" key="2">
    <source>
        <dbReference type="Proteomes" id="UP000004508"/>
    </source>
</evidence>
<reference evidence="1 2" key="1">
    <citation type="journal article" date="2011" name="Stand. Genomic Sci.">
        <title>Non-contiguous finished genome sequence and contextual data of the filamentous soil bacterium Ktedonobacter racemifer type strain (SOSP1-21).</title>
        <authorList>
            <person name="Chang Y.J."/>
            <person name="Land M."/>
            <person name="Hauser L."/>
            <person name="Chertkov O."/>
            <person name="Del Rio T.G."/>
            <person name="Nolan M."/>
            <person name="Copeland A."/>
            <person name="Tice H."/>
            <person name="Cheng J.F."/>
            <person name="Lucas S."/>
            <person name="Han C."/>
            <person name="Goodwin L."/>
            <person name="Pitluck S."/>
            <person name="Ivanova N."/>
            <person name="Ovchinikova G."/>
            <person name="Pati A."/>
            <person name="Chen A."/>
            <person name="Palaniappan K."/>
            <person name="Mavromatis K."/>
            <person name="Liolios K."/>
            <person name="Brettin T."/>
            <person name="Fiebig A."/>
            <person name="Rohde M."/>
            <person name="Abt B."/>
            <person name="Goker M."/>
            <person name="Detter J.C."/>
            <person name="Woyke T."/>
            <person name="Bristow J."/>
            <person name="Eisen J.A."/>
            <person name="Markowitz V."/>
            <person name="Hugenholtz P."/>
            <person name="Kyrpides N.C."/>
            <person name="Klenk H.P."/>
            <person name="Lapidus A."/>
        </authorList>
    </citation>
    <scope>NUCLEOTIDE SEQUENCE [LARGE SCALE GENOMIC DNA]</scope>
    <source>
        <strain evidence="2">DSM 44963</strain>
    </source>
</reference>
<dbReference type="RefSeq" id="WP_007905840.1">
    <property type="nucleotide sequence ID" value="NZ_ADVG01000001.1"/>
</dbReference>
<dbReference type="SUPFAM" id="SSF48371">
    <property type="entry name" value="ARM repeat"/>
    <property type="match status" value="1"/>
</dbReference>
<dbReference type="OrthoDB" id="262508at2"/>
<dbReference type="AlphaFoldDB" id="D6TIQ6"/>